<feature type="chain" id="PRO_5040381433" evidence="1">
    <location>
        <begin position="20"/>
        <end position="136"/>
    </location>
</feature>
<dbReference type="InterPro" id="IPR045860">
    <property type="entry name" value="Snake_toxin-like_sf"/>
</dbReference>
<dbReference type="EMBL" id="OU896719">
    <property type="protein sequence ID" value="CAG9815876.1"/>
    <property type="molecule type" value="Genomic_DNA"/>
</dbReference>
<accession>A0A9N9X1J6</accession>
<dbReference type="Proteomes" id="UP001153737">
    <property type="component" value="Chromosome 13"/>
</dbReference>
<keyword evidence="3" id="KW-1185">Reference proteome</keyword>
<dbReference type="AlphaFoldDB" id="A0A9N9X1J6"/>
<keyword evidence="1" id="KW-0732">Signal</keyword>
<evidence type="ECO:0000313" key="2">
    <source>
        <dbReference type="EMBL" id="CAG9815876.1"/>
    </source>
</evidence>
<protein>
    <submittedName>
        <fullName evidence="2">Uncharacterized protein</fullName>
    </submittedName>
</protein>
<gene>
    <name evidence="2" type="ORF">PHAECO_LOCUS3794</name>
</gene>
<proteinExistence type="predicted"/>
<evidence type="ECO:0000313" key="3">
    <source>
        <dbReference type="Proteomes" id="UP001153737"/>
    </source>
</evidence>
<sequence length="136" mass="15695">MNSLKCLWILCMFFDIAELGKPFSCFHCHQTSKQCNYGDKMILKITNCPTNTCFVLKYETEMPGVNVKATFRGCYLQPEQEMMKNLVTYKHFVSKKHFQLCNSSLCNDASSTKVPPKIMHNHILLLILLSFIFGKL</sequence>
<reference evidence="2" key="1">
    <citation type="submission" date="2022-01" db="EMBL/GenBank/DDBJ databases">
        <authorList>
            <person name="King R."/>
        </authorList>
    </citation>
    <scope>NUCLEOTIDE SEQUENCE</scope>
</reference>
<dbReference type="OrthoDB" id="6682462at2759"/>
<organism evidence="2 3">
    <name type="scientific">Phaedon cochleariae</name>
    <name type="common">Mustard beetle</name>
    <dbReference type="NCBI Taxonomy" id="80249"/>
    <lineage>
        <taxon>Eukaryota</taxon>
        <taxon>Metazoa</taxon>
        <taxon>Ecdysozoa</taxon>
        <taxon>Arthropoda</taxon>
        <taxon>Hexapoda</taxon>
        <taxon>Insecta</taxon>
        <taxon>Pterygota</taxon>
        <taxon>Neoptera</taxon>
        <taxon>Endopterygota</taxon>
        <taxon>Coleoptera</taxon>
        <taxon>Polyphaga</taxon>
        <taxon>Cucujiformia</taxon>
        <taxon>Chrysomeloidea</taxon>
        <taxon>Chrysomelidae</taxon>
        <taxon>Chrysomelinae</taxon>
        <taxon>Chrysomelini</taxon>
        <taxon>Phaedon</taxon>
    </lineage>
</organism>
<reference evidence="2" key="2">
    <citation type="submission" date="2022-10" db="EMBL/GenBank/DDBJ databases">
        <authorList>
            <consortium name="ENA_rothamsted_submissions"/>
            <consortium name="culmorum"/>
            <person name="King R."/>
        </authorList>
    </citation>
    <scope>NUCLEOTIDE SEQUENCE</scope>
</reference>
<dbReference type="Gene3D" id="2.10.60.10">
    <property type="entry name" value="CD59"/>
    <property type="match status" value="1"/>
</dbReference>
<feature type="signal peptide" evidence="1">
    <location>
        <begin position="1"/>
        <end position="19"/>
    </location>
</feature>
<name>A0A9N9X1J6_PHACE</name>
<dbReference type="SUPFAM" id="SSF57302">
    <property type="entry name" value="Snake toxin-like"/>
    <property type="match status" value="1"/>
</dbReference>
<evidence type="ECO:0000256" key="1">
    <source>
        <dbReference type="SAM" id="SignalP"/>
    </source>
</evidence>